<evidence type="ECO:0000313" key="1">
    <source>
        <dbReference type="EMBL" id="MFD0883799.1"/>
    </source>
</evidence>
<dbReference type="EMBL" id="JBHTHX010000075">
    <property type="protein sequence ID" value="MFD0883799.1"/>
    <property type="molecule type" value="Genomic_DNA"/>
</dbReference>
<comment type="caution">
    <text evidence="1">The sequence shown here is derived from an EMBL/GenBank/DDBJ whole genome shotgun (WGS) entry which is preliminary data.</text>
</comment>
<protein>
    <submittedName>
        <fullName evidence="1">DUF6907 domain-containing protein</fullName>
    </submittedName>
</protein>
<name>A0ABW3DKS2_9ACTN</name>
<keyword evidence="2" id="KW-1185">Reference proteome</keyword>
<organism evidence="1 2">
    <name type="scientific">Streptosporangium algeriense</name>
    <dbReference type="NCBI Taxonomy" id="1682748"/>
    <lineage>
        <taxon>Bacteria</taxon>
        <taxon>Bacillati</taxon>
        <taxon>Actinomycetota</taxon>
        <taxon>Actinomycetes</taxon>
        <taxon>Streptosporangiales</taxon>
        <taxon>Streptosporangiaceae</taxon>
        <taxon>Streptosporangium</taxon>
    </lineage>
</organism>
<reference evidence="2" key="1">
    <citation type="journal article" date="2019" name="Int. J. Syst. Evol. Microbiol.">
        <title>The Global Catalogue of Microorganisms (GCM) 10K type strain sequencing project: providing services to taxonomists for standard genome sequencing and annotation.</title>
        <authorList>
            <consortium name="The Broad Institute Genomics Platform"/>
            <consortium name="The Broad Institute Genome Sequencing Center for Infectious Disease"/>
            <person name="Wu L."/>
            <person name="Ma J."/>
        </authorList>
    </citation>
    <scope>NUCLEOTIDE SEQUENCE [LARGE SCALE GENOMIC DNA]</scope>
    <source>
        <strain evidence="2">CCUG 62974</strain>
    </source>
</reference>
<gene>
    <name evidence="1" type="ORF">ACFQ08_04415</name>
</gene>
<dbReference type="Pfam" id="PF21848">
    <property type="entry name" value="DUF6907"/>
    <property type="match status" value="1"/>
</dbReference>
<dbReference type="InterPro" id="IPR054202">
    <property type="entry name" value="DUF6907"/>
</dbReference>
<evidence type="ECO:0000313" key="2">
    <source>
        <dbReference type="Proteomes" id="UP001597024"/>
    </source>
</evidence>
<proteinExistence type="predicted"/>
<accession>A0ABW3DKS2</accession>
<dbReference type="Proteomes" id="UP001597024">
    <property type="component" value="Unassembled WGS sequence"/>
</dbReference>
<sequence length="108" mass="11537">MECPAWCDGNHGNRDALTTIHHTTVWKGLHLTITASQIVRPDSPGEQEGPTILLTVPYSGTKPAVRLSPGAARSLAAIIEKSDGRGGTEYLVAELRHAADLLAPTETR</sequence>